<dbReference type="SMART" id="SM00478">
    <property type="entry name" value="ENDO3c"/>
    <property type="match status" value="1"/>
</dbReference>
<accession>A0A2N1JDD6</accession>
<dbReference type="AlphaFoldDB" id="A0A2N1JDD6"/>
<evidence type="ECO:0000256" key="2">
    <source>
        <dbReference type="ARBA" id="ARBA00008343"/>
    </source>
</evidence>
<keyword evidence="11" id="KW-0234">DNA repair</keyword>
<dbReference type="InterPro" id="IPR029119">
    <property type="entry name" value="MutY_C"/>
</dbReference>
<dbReference type="CDD" id="cd00056">
    <property type="entry name" value="ENDO3c"/>
    <property type="match status" value="1"/>
</dbReference>
<keyword evidence="6" id="KW-0479">Metal-binding</keyword>
<feature type="domain" description="HhH-GPD" evidence="14">
    <location>
        <begin position="61"/>
        <end position="211"/>
    </location>
</feature>
<dbReference type="Pfam" id="PF00730">
    <property type="entry name" value="HhH-GPD"/>
    <property type="match status" value="1"/>
</dbReference>
<dbReference type="Proteomes" id="UP000232875">
    <property type="component" value="Unassembled WGS sequence"/>
</dbReference>
<dbReference type="GO" id="GO:0046872">
    <property type="term" value="F:metal ion binding"/>
    <property type="evidence" value="ECO:0007669"/>
    <property type="project" value="UniProtKB-UniRule"/>
</dbReference>
<dbReference type="InterPro" id="IPR015797">
    <property type="entry name" value="NUDIX_hydrolase-like_dom_sf"/>
</dbReference>
<dbReference type="GO" id="GO:0034039">
    <property type="term" value="F:8-oxo-7,8-dihydroguanine DNA N-glycosylase activity"/>
    <property type="evidence" value="ECO:0007669"/>
    <property type="project" value="TreeGrafter"/>
</dbReference>
<evidence type="ECO:0000256" key="1">
    <source>
        <dbReference type="ARBA" id="ARBA00000843"/>
    </source>
</evidence>
<dbReference type="Pfam" id="PF14815">
    <property type="entry name" value="NUDIX_4"/>
    <property type="match status" value="1"/>
</dbReference>
<keyword evidence="16" id="KW-1185">Reference proteome</keyword>
<evidence type="ECO:0000256" key="6">
    <source>
        <dbReference type="ARBA" id="ARBA00022723"/>
    </source>
</evidence>
<dbReference type="GO" id="GO:0006298">
    <property type="term" value="P:mismatch repair"/>
    <property type="evidence" value="ECO:0007669"/>
    <property type="project" value="TreeGrafter"/>
</dbReference>
<dbReference type="InterPro" id="IPR000445">
    <property type="entry name" value="HhH_motif"/>
</dbReference>
<dbReference type="GO" id="GO:0032357">
    <property type="term" value="F:oxidized purine DNA binding"/>
    <property type="evidence" value="ECO:0007669"/>
    <property type="project" value="TreeGrafter"/>
</dbReference>
<evidence type="ECO:0000256" key="11">
    <source>
        <dbReference type="ARBA" id="ARBA00023204"/>
    </source>
</evidence>
<sequence>MQQLLAWFDGEEHARNMPWRKPWIDPNARSAKRARHAEDDGPSMHARLKVRAYQVWISEIMLQQTRVETVRDYWNRWMERWPTIEALASATRDDVLSAWRGLGYYSRATRIHQAAQSVVHHPTLQGMLPAHVEDLQKMVPGVGRYTAGAISSIVFGHAVPILDGNIARVLSRQTGLYADPKSKATVDLLWDMARLLVEQAAAHANALCGNLPADAAQHNDIPDMEDVCTFCAPFPEQTAIAAPQPKAPPKKKMKQTTLFGAAPPSQPEQQASHAAQQTLEYVRQFPLKVAKQASPIEPRLVCIVRASPPPDGPPGEDRFWVEQRPDKGLLAGLWEFPMQLLLDGAQTNLLDTARGYIQHRLPPPWPSTETPIGVVASNAHAQGTVRHVFSHLVWDLQVVLLDASTAFDPSIEVHHNVERHGAWLTAAEVESATMGTGMRRCWSLITTDGACHT</sequence>
<keyword evidence="12 13" id="KW-0326">Glycosidase</keyword>
<comment type="function">
    <text evidence="13">Adenine glycosylase active on G-A mispairs.</text>
</comment>
<dbReference type="Pfam" id="PF00633">
    <property type="entry name" value="HHH"/>
    <property type="match status" value="1"/>
</dbReference>
<organism evidence="15 16">
    <name type="scientific">Malassezia vespertilionis</name>
    <dbReference type="NCBI Taxonomy" id="2020962"/>
    <lineage>
        <taxon>Eukaryota</taxon>
        <taxon>Fungi</taxon>
        <taxon>Dikarya</taxon>
        <taxon>Basidiomycota</taxon>
        <taxon>Ustilaginomycotina</taxon>
        <taxon>Malasseziomycetes</taxon>
        <taxon>Malasseziales</taxon>
        <taxon>Malasseziaceae</taxon>
        <taxon>Malassezia</taxon>
    </lineage>
</organism>
<evidence type="ECO:0000313" key="16">
    <source>
        <dbReference type="Proteomes" id="UP000232875"/>
    </source>
</evidence>
<dbReference type="SUPFAM" id="SSF55811">
    <property type="entry name" value="Nudix"/>
    <property type="match status" value="1"/>
</dbReference>
<dbReference type="InterPro" id="IPR023170">
    <property type="entry name" value="HhH_base_excis_C"/>
</dbReference>
<keyword evidence="8" id="KW-0378">Hydrolase</keyword>
<comment type="similarity">
    <text evidence="2 13">Belongs to the Nth/MutY family.</text>
</comment>
<dbReference type="EC" id="3.2.2.31" evidence="3 13"/>
<dbReference type="OrthoDB" id="10248838at2759"/>
<dbReference type="GO" id="GO:0006285">
    <property type="term" value="P:base-excision repair, AP site formation"/>
    <property type="evidence" value="ECO:0007669"/>
    <property type="project" value="UniProtKB-ARBA"/>
</dbReference>
<keyword evidence="10" id="KW-0411">Iron-sulfur</keyword>
<dbReference type="Gene3D" id="1.10.1670.10">
    <property type="entry name" value="Helix-hairpin-Helix base-excision DNA repair enzymes (C-terminal)"/>
    <property type="match status" value="1"/>
</dbReference>
<evidence type="ECO:0000259" key="14">
    <source>
        <dbReference type="SMART" id="SM00478"/>
    </source>
</evidence>
<dbReference type="InterPro" id="IPR003265">
    <property type="entry name" value="HhH-GPD_domain"/>
</dbReference>
<reference evidence="15 16" key="1">
    <citation type="submission" date="2017-10" db="EMBL/GenBank/DDBJ databases">
        <title>A novel species of cold-tolerant Malassezia isolated from bats.</title>
        <authorList>
            <person name="Lorch J.M."/>
            <person name="Palmer J.M."/>
            <person name="Vanderwolf K.J."/>
            <person name="Schmidt K.Z."/>
            <person name="Verant M.L."/>
            <person name="Weller T.J."/>
            <person name="Blehert D.S."/>
        </authorList>
    </citation>
    <scope>NUCLEOTIDE SEQUENCE [LARGE SCALE GENOMIC DNA]</scope>
    <source>
        <strain evidence="15 16">NWHC:44797-103</strain>
    </source>
</reference>
<comment type="catalytic activity">
    <reaction evidence="1 13">
        <text>Hydrolyzes free adenine bases from 7,8-dihydro-8-oxoguanine:adenine mismatched double-stranded DNA, leaving an apurinic site.</text>
        <dbReference type="EC" id="3.2.2.31"/>
    </reaction>
</comment>
<evidence type="ECO:0000256" key="7">
    <source>
        <dbReference type="ARBA" id="ARBA00022763"/>
    </source>
</evidence>
<proteinExistence type="inferred from homology"/>
<evidence type="ECO:0000256" key="3">
    <source>
        <dbReference type="ARBA" id="ARBA00012045"/>
    </source>
</evidence>
<evidence type="ECO:0000313" key="15">
    <source>
        <dbReference type="EMBL" id="PKI84532.1"/>
    </source>
</evidence>
<dbReference type="EMBL" id="KZ454989">
    <property type="protein sequence ID" value="PKI84532.1"/>
    <property type="molecule type" value="Genomic_DNA"/>
</dbReference>
<dbReference type="Gene3D" id="3.90.79.10">
    <property type="entry name" value="Nucleoside Triphosphate Pyrophosphohydrolase"/>
    <property type="match status" value="1"/>
</dbReference>
<evidence type="ECO:0000256" key="12">
    <source>
        <dbReference type="ARBA" id="ARBA00023295"/>
    </source>
</evidence>
<gene>
    <name evidence="15" type="ORF">MVES_001649</name>
</gene>
<comment type="cofactor">
    <cofactor evidence="13">
        <name>[4Fe-4S] cluster</name>
        <dbReference type="ChEBI" id="CHEBI:49883"/>
    </cofactor>
    <text evidence="13">Binds 1 [4Fe-4S] cluster.</text>
</comment>
<evidence type="ECO:0000256" key="10">
    <source>
        <dbReference type="ARBA" id="ARBA00023014"/>
    </source>
</evidence>
<dbReference type="PANTHER" id="PTHR42944:SF1">
    <property type="entry name" value="ADENINE DNA GLYCOSYLASE"/>
    <property type="match status" value="1"/>
</dbReference>
<evidence type="ECO:0000256" key="8">
    <source>
        <dbReference type="ARBA" id="ARBA00022801"/>
    </source>
</evidence>
<name>A0A2N1JDD6_9BASI</name>
<dbReference type="FunFam" id="1.10.340.30:FF:000002">
    <property type="entry name" value="Adenine DNA glycosylase"/>
    <property type="match status" value="1"/>
</dbReference>
<evidence type="ECO:0000256" key="5">
    <source>
        <dbReference type="ARBA" id="ARBA00022485"/>
    </source>
</evidence>
<evidence type="ECO:0000256" key="4">
    <source>
        <dbReference type="ARBA" id="ARBA00022023"/>
    </source>
</evidence>
<dbReference type="GO" id="GO:0035485">
    <property type="term" value="F:adenine/guanine mispair binding"/>
    <property type="evidence" value="ECO:0007669"/>
    <property type="project" value="TreeGrafter"/>
</dbReference>
<dbReference type="PANTHER" id="PTHR42944">
    <property type="entry name" value="ADENINE DNA GLYCOSYLASE"/>
    <property type="match status" value="1"/>
</dbReference>
<evidence type="ECO:0000256" key="13">
    <source>
        <dbReference type="RuleBase" id="RU365096"/>
    </source>
</evidence>
<dbReference type="SUPFAM" id="SSF48150">
    <property type="entry name" value="DNA-glycosylase"/>
    <property type="match status" value="1"/>
</dbReference>
<dbReference type="GO" id="GO:0051539">
    <property type="term" value="F:4 iron, 4 sulfur cluster binding"/>
    <property type="evidence" value="ECO:0007669"/>
    <property type="project" value="UniProtKB-UniRule"/>
</dbReference>
<keyword evidence="9 13" id="KW-0408">Iron</keyword>
<dbReference type="InterPro" id="IPR044298">
    <property type="entry name" value="MIG/MutY"/>
</dbReference>
<dbReference type="InterPro" id="IPR011257">
    <property type="entry name" value="DNA_glycosylase"/>
</dbReference>
<evidence type="ECO:0000256" key="9">
    <source>
        <dbReference type="ARBA" id="ARBA00023004"/>
    </source>
</evidence>
<dbReference type="Gene3D" id="1.10.340.30">
    <property type="entry name" value="Hypothetical protein, domain 2"/>
    <property type="match status" value="1"/>
</dbReference>
<dbReference type="GO" id="GO:0005634">
    <property type="term" value="C:nucleus"/>
    <property type="evidence" value="ECO:0007669"/>
    <property type="project" value="TreeGrafter"/>
</dbReference>
<protein>
    <recommendedName>
        <fullName evidence="4 13">Adenine DNA glycosylase</fullName>
        <ecNumber evidence="3 13">3.2.2.31</ecNumber>
    </recommendedName>
</protein>
<dbReference type="GO" id="GO:0000701">
    <property type="term" value="F:purine-specific mismatch base pair DNA N-glycosylase activity"/>
    <property type="evidence" value="ECO:0007669"/>
    <property type="project" value="UniProtKB-EC"/>
</dbReference>
<keyword evidence="7 13" id="KW-0227">DNA damage</keyword>
<keyword evidence="5" id="KW-0004">4Fe-4S</keyword>
<dbReference type="CDD" id="cd03431">
    <property type="entry name" value="NUDIX_DNA_Glycosylase_C-MutY"/>
    <property type="match status" value="1"/>
</dbReference>
<dbReference type="STRING" id="2020962.A0A2N1JDD6"/>